<dbReference type="Proteomes" id="UP000324194">
    <property type="component" value="Chromosome 1"/>
</dbReference>
<dbReference type="PROSITE" id="PS51257">
    <property type="entry name" value="PROKAR_LIPOPROTEIN"/>
    <property type="match status" value="1"/>
</dbReference>
<keyword evidence="1" id="KW-0732">Signal</keyword>
<evidence type="ECO:0000256" key="1">
    <source>
        <dbReference type="SAM" id="SignalP"/>
    </source>
</evidence>
<gene>
    <name evidence="2" type="ORF">AQUSIP_18320</name>
</gene>
<dbReference type="AlphaFoldDB" id="A0A5E4PHN5"/>
<feature type="chain" id="PRO_5022753283" description="Lipoprotein" evidence="1">
    <location>
        <begin position="21"/>
        <end position="159"/>
    </location>
</feature>
<name>A0A5E4PHN5_9COXI</name>
<dbReference type="EMBL" id="LR699119">
    <property type="protein sequence ID" value="VVC76519.1"/>
    <property type="molecule type" value="Genomic_DNA"/>
</dbReference>
<evidence type="ECO:0008006" key="4">
    <source>
        <dbReference type="Google" id="ProtNLM"/>
    </source>
</evidence>
<sequence length="159" mass="17375">MYTKLLALFFPFLLVSCASVNGYQEPRTGTRSLATVSGSSTRSGLFEWSNNIVSSIDNKPVGMVWSENSKINVVPGPHLFVISSTFNRGFGTGPYDSLTEVRANLQPNASYRFVSSPQGAVLHVWAVDSKGKRISEIGASQYHYAPPAPAPIVYYAPRR</sequence>
<feature type="signal peptide" evidence="1">
    <location>
        <begin position="1"/>
        <end position="20"/>
    </location>
</feature>
<evidence type="ECO:0000313" key="2">
    <source>
        <dbReference type="EMBL" id="VVC76519.1"/>
    </source>
</evidence>
<reference evidence="2 3" key="1">
    <citation type="submission" date="2019-08" db="EMBL/GenBank/DDBJ databases">
        <authorList>
            <person name="Guy L."/>
        </authorList>
    </citation>
    <scope>NUCLEOTIDE SEQUENCE [LARGE SCALE GENOMIC DNA]</scope>
    <source>
        <strain evidence="2 3">SGT-108</strain>
    </source>
</reference>
<organism evidence="2 3">
    <name type="scientific">Aquicella siphonis</name>
    <dbReference type="NCBI Taxonomy" id="254247"/>
    <lineage>
        <taxon>Bacteria</taxon>
        <taxon>Pseudomonadati</taxon>
        <taxon>Pseudomonadota</taxon>
        <taxon>Gammaproteobacteria</taxon>
        <taxon>Legionellales</taxon>
        <taxon>Coxiellaceae</taxon>
        <taxon>Aquicella</taxon>
    </lineage>
</organism>
<dbReference type="KEGG" id="asip:AQUSIP_18320"/>
<keyword evidence="3" id="KW-1185">Reference proteome</keyword>
<protein>
    <recommendedName>
        <fullName evidence="4">Lipoprotein</fullName>
    </recommendedName>
</protein>
<accession>A0A5E4PHN5</accession>
<evidence type="ECO:0000313" key="3">
    <source>
        <dbReference type="Proteomes" id="UP000324194"/>
    </source>
</evidence>
<proteinExistence type="predicted"/>
<dbReference type="RefSeq" id="WP_148339834.1">
    <property type="nucleotide sequence ID" value="NZ_LR699119.1"/>
</dbReference>